<dbReference type="STRING" id="1095630.A0A2J6TKJ7"/>
<dbReference type="PANTHER" id="PTHR43579">
    <property type="match status" value="1"/>
</dbReference>
<dbReference type="GeneID" id="36585936"/>
<dbReference type="Pfam" id="PF01447">
    <property type="entry name" value="Peptidase_M4"/>
    <property type="match status" value="1"/>
</dbReference>
<keyword evidence="11" id="KW-1185">Reference proteome</keyword>
<evidence type="ECO:0000256" key="7">
    <source>
        <dbReference type="SAM" id="MobiDB-lite"/>
    </source>
</evidence>
<dbReference type="Proteomes" id="UP000235371">
    <property type="component" value="Unassembled WGS sequence"/>
</dbReference>
<evidence type="ECO:0000256" key="4">
    <source>
        <dbReference type="ARBA" id="ARBA00022801"/>
    </source>
</evidence>
<evidence type="ECO:0000259" key="9">
    <source>
        <dbReference type="Pfam" id="PF02868"/>
    </source>
</evidence>
<keyword evidence="4" id="KW-0378">Hydrolase</keyword>
<gene>
    <name evidence="10" type="ORF">K444DRAFT_584339</name>
</gene>
<organism evidence="10 11">
    <name type="scientific">Hyaloscypha bicolor E</name>
    <dbReference type="NCBI Taxonomy" id="1095630"/>
    <lineage>
        <taxon>Eukaryota</taxon>
        <taxon>Fungi</taxon>
        <taxon>Dikarya</taxon>
        <taxon>Ascomycota</taxon>
        <taxon>Pezizomycotina</taxon>
        <taxon>Leotiomycetes</taxon>
        <taxon>Helotiales</taxon>
        <taxon>Hyaloscyphaceae</taxon>
        <taxon>Hyaloscypha</taxon>
        <taxon>Hyaloscypha bicolor</taxon>
    </lineage>
</organism>
<dbReference type="GO" id="GO:0006508">
    <property type="term" value="P:proteolysis"/>
    <property type="evidence" value="ECO:0007669"/>
    <property type="project" value="UniProtKB-KW"/>
</dbReference>
<protein>
    <submittedName>
        <fullName evidence="10">Putative protease prtS</fullName>
    </submittedName>
</protein>
<dbReference type="CDD" id="cd09597">
    <property type="entry name" value="M4_TLP"/>
    <property type="match status" value="1"/>
</dbReference>
<keyword evidence="2 10" id="KW-0645">Protease</keyword>
<evidence type="ECO:0000256" key="3">
    <source>
        <dbReference type="ARBA" id="ARBA00022723"/>
    </source>
</evidence>
<dbReference type="InterPro" id="IPR013856">
    <property type="entry name" value="Peptidase_M4_domain"/>
</dbReference>
<feature type="region of interest" description="Disordered" evidence="7">
    <location>
        <begin position="108"/>
        <end position="145"/>
    </location>
</feature>
<dbReference type="PANTHER" id="PTHR43579:SF1">
    <property type="entry name" value="NEUTRAL METALLOPROTEINASE"/>
    <property type="match status" value="1"/>
</dbReference>
<dbReference type="GO" id="GO:0046872">
    <property type="term" value="F:metal ion binding"/>
    <property type="evidence" value="ECO:0007669"/>
    <property type="project" value="UniProtKB-KW"/>
</dbReference>
<dbReference type="InterPro" id="IPR023612">
    <property type="entry name" value="Peptidase_M4"/>
</dbReference>
<dbReference type="OrthoDB" id="5332336at2759"/>
<reference evidence="10 11" key="1">
    <citation type="submission" date="2016-04" db="EMBL/GenBank/DDBJ databases">
        <title>A degradative enzymes factory behind the ericoid mycorrhizal symbiosis.</title>
        <authorList>
            <consortium name="DOE Joint Genome Institute"/>
            <person name="Martino E."/>
            <person name="Morin E."/>
            <person name="Grelet G."/>
            <person name="Kuo A."/>
            <person name="Kohler A."/>
            <person name="Daghino S."/>
            <person name="Barry K."/>
            <person name="Choi C."/>
            <person name="Cichocki N."/>
            <person name="Clum A."/>
            <person name="Copeland A."/>
            <person name="Hainaut M."/>
            <person name="Haridas S."/>
            <person name="Labutti K."/>
            <person name="Lindquist E."/>
            <person name="Lipzen A."/>
            <person name="Khouja H.-R."/>
            <person name="Murat C."/>
            <person name="Ohm R."/>
            <person name="Olson A."/>
            <person name="Spatafora J."/>
            <person name="Veneault-Fourrey C."/>
            <person name="Henrissat B."/>
            <person name="Grigoriev I."/>
            <person name="Martin F."/>
            <person name="Perotto S."/>
        </authorList>
    </citation>
    <scope>NUCLEOTIDE SEQUENCE [LARGE SCALE GENOMIC DNA]</scope>
    <source>
        <strain evidence="10 11">E</strain>
    </source>
</reference>
<keyword evidence="5" id="KW-0862">Zinc</keyword>
<evidence type="ECO:0000256" key="2">
    <source>
        <dbReference type="ARBA" id="ARBA00022670"/>
    </source>
</evidence>
<comment type="similarity">
    <text evidence="1">Belongs to the peptidase M4 family.</text>
</comment>
<accession>A0A2J6TKJ7</accession>
<dbReference type="PRINTS" id="PR00730">
    <property type="entry name" value="THERMOLYSIN"/>
</dbReference>
<dbReference type="Pfam" id="PF02868">
    <property type="entry name" value="Peptidase_M4_C"/>
    <property type="match status" value="1"/>
</dbReference>
<evidence type="ECO:0000256" key="6">
    <source>
        <dbReference type="ARBA" id="ARBA00023049"/>
    </source>
</evidence>
<evidence type="ECO:0000313" key="11">
    <source>
        <dbReference type="Proteomes" id="UP000235371"/>
    </source>
</evidence>
<feature type="domain" description="Peptidase M4" evidence="8">
    <location>
        <begin position="148"/>
        <end position="269"/>
    </location>
</feature>
<evidence type="ECO:0000313" key="10">
    <source>
        <dbReference type="EMBL" id="PMD63522.1"/>
    </source>
</evidence>
<dbReference type="InterPro" id="IPR027268">
    <property type="entry name" value="Peptidase_M4/M1_CTD_sf"/>
</dbReference>
<evidence type="ECO:0000256" key="5">
    <source>
        <dbReference type="ARBA" id="ARBA00022833"/>
    </source>
</evidence>
<evidence type="ECO:0000259" key="8">
    <source>
        <dbReference type="Pfam" id="PF01447"/>
    </source>
</evidence>
<dbReference type="InterPro" id="IPR001570">
    <property type="entry name" value="Peptidase_M4_C_domain"/>
</dbReference>
<dbReference type="AlphaFoldDB" id="A0A2J6TKJ7"/>
<keyword evidence="6" id="KW-0482">Metalloprotease</keyword>
<evidence type="ECO:0000256" key="1">
    <source>
        <dbReference type="ARBA" id="ARBA00009388"/>
    </source>
</evidence>
<keyword evidence="3" id="KW-0479">Metal-binding</keyword>
<dbReference type="EMBL" id="KZ613780">
    <property type="protein sequence ID" value="PMD63522.1"/>
    <property type="molecule type" value="Genomic_DNA"/>
</dbReference>
<dbReference type="RefSeq" id="XP_024740426.1">
    <property type="nucleotide sequence ID" value="XM_024877859.1"/>
</dbReference>
<name>A0A2J6TKJ7_9HELO</name>
<dbReference type="Gene3D" id="3.10.170.10">
    <property type="match status" value="1"/>
</dbReference>
<dbReference type="GO" id="GO:0004222">
    <property type="term" value="F:metalloendopeptidase activity"/>
    <property type="evidence" value="ECO:0007669"/>
    <property type="project" value="InterPro"/>
</dbReference>
<feature type="domain" description="Peptidase M4 C-terminal" evidence="9">
    <location>
        <begin position="272"/>
        <end position="450"/>
    </location>
</feature>
<dbReference type="SUPFAM" id="SSF55486">
    <property type="entry name" value="Metalloproteases ('zincins'), catalytic domain"/>
    <property type="match status" value="1"/>
</dbReference>
<dbReference type="InterPro" id="IPR052759">
    <property type="entry name" value="Metalloprotease_M4"/>
</dbReference>
<sequence length="460" mass="50781">MIKSIKSNRFPKQLAVKNIFSRYHSTMAAAQHCTKPHVCFIVPPHLLLDILEHDQVSEDTRVAVQNTINHCGKLKTQRIHKQAQLRGHGPGAEGQSIIPGYVFQEIAESEDTSQEQKQRAHHNLKISQQVHGERSDTDQGAKAPTTTEHVIRKIYDSHKTNKLRQKLLYTEGNDLSTLKANESALEVIDFFGKTYQFYAEVFGRHSVDNDNLALIGNLHYDDIPGPPGMDNAFWNGNEMAFGDGDGEIFGSFTKNIDVIGHELTHGVTQFTANLEYEFQSGALNESMSDVFGSMIKQYFYPGGKQLATDADWLIGEGIFLPSITGATALRSMKAPGTAYNNPKIGKDRQPADMDGYVKMRNTEAGDNGGVHINSGIPNRAFYLASVGFGGYSWEKAGKVWYAALTDDKLQGIDSSTAFTVFADLTTQHAKDLYDAEGEAVVKKAWTDVKVYEAAPGKGDL</sequence>
<dbReference type="Gene3D" id="1.10.390.10">
    <property type="entry name" value="Neutral Protease Domain 2"/>
    <property type="match status" value="1"/>
</dbReference>
<dbReference type="InParanoid" id="A0A2J6TKJ7"/>
<proteinExistence type="inferred from homology"/>